<evidence type="ECO:0000313" key="1">
    <source>
        <dbReference type="EMBL" id="PLR84629.1"/>
    </source>
</evidence>
<organism evidence="1 3">
    <name type="scientific">Bacillus canaveralius</name>
    <dbReference type="NCBI Taxonomy" id="1403243"/>
    <lineage>
        <taxon>Bacteria</taxon>
        <taxon>Bacillati</taxon>
        <taxon>Bacillota</taxon>
        <taxon>Bacilli</taxon>
        <taxon>Bacillales</taxon>
        <taxon>Bacillaceae</taxon>
        <taxon>Bacillus</taxon>
    </lineage>
</organism>
<accession>A0A2N5GPJ8</accession>
<evidence type="ECO:0000313" key="2">
    <source>
        <dbReference type="EMBL" id="PLS00781.1"/>
    </source>
</evidence>
<comment type="caution">
    <text evidence="1">The sequence shown here is derived from an EMBL/GenBank/DDBJ whole genome shotgun (WGS) entry which is preliminary data.</text>
</comment>
<dbReference type="Proteomes" id="UP000235114">
    <property type="component" value="Unassembled WGS sequence"/>
</dbReference>
<dbReference type="EMBL" id="PGVA01000012">
    <property type="protein sequence ID" value="PLR84629.1"/>
    <property type="molecule type" value="Genomic_DNA"/>
</dbReference>
<name>A0A2N5GPJ8_9BACI</name>
<evidence type="ECO:0000313" key="3">
    <source>
        <dbReference type="Proteomes" id="UP000234951"/>
    </source>
</evidence>
<protein>
    <submittedName>
        <fullName evidence="1">Uncharacterized protein</fullName>
    </submittedName>
</protein>
<proteinExistence type="predicted"/>
<evidence type="ECO:0000313" key="4">
    <source>
        <dbReference type="Proteomes" id="UP000235114"/>
    </source>
</evidence>
<reference evidence="2 4" key="2">
    <citation type="submission" date="2017-12" db="EMBL/GenBank/DDBJ databases">
        <title>Comparative Functional Genomics of Dry Heat Resistant strains isolated from the Viking Spacecraft.</title>
        <authorList>
            <person name="Seuylemezian A."/>
            <person name="Cooper K."/>
            <person name="Vaishampayan P."/>
        </authorList>
    </citation>
    <scope>NUCLEOTIDE SEQUENCE [LARGE SCALE GENOMIC DNA]</scope>
    <source>
        <strain evidence="2 4">ATCC 29669</strain>
    </source>
</reference>
<gene>
    <name evidence="1" type="ORF">CU635_06025</name>
    <name evidence="2" type="ORF">CVD25_00920</name>
</gene>
<dbReference type="RefSeq" id="WP_101576278.1">
    <property type="nucleotide sequence ID" value="NZ_PGVA01000012.1"/>
</dbReference>
<reference evidence="1 3" key="1">
    <citation type="submission" date="2017-11" db="EMBL/GenBank/DDBJ databases">
        <title>Comparitive Functional Genomics of Dry Heat Resistant strains isolated from the Viking Spacecraft.</title>
        <authorList>
            <person name="Seuylemezian A."/>
            <person name="Cooper K."/>
            <person name="Vaishampayan P."/>
        </authorList>
    </citation>
    <scope>NUCLEOTIDE SEQUENCE [LARGE SCALE GENOMIC DNA]</scope>
    <source>
        <strain evidence="1 3">M4.6</strain>
    </source>
</reference>
<dbReference type="Proteomes" id="UP000234951">
    <property type="component" value="Unassembled WGS sequence"/>
</dbReference>
<dbReference type="AlphaFoldDB" id="A0A2N5GPJ8"/>
<keyword evidence="4" id="KW-1185">Reference proteome</keyword>
<dbReference type="EMBL" id="PGVD01000003">
    <property type="protein sequence ID" value="PLS00781.1"/>
    <property type="molecule type" value="Genomic_DNA"/>
</dbReference>
<dbReference type="OrthoDB" id="2974389at2"/>
<sequence>MTTGEMLSYTQRFNRIVSSPATQESKDISLSIMMSDLEQTYQIPALQNEKFERQHPTVMQLYRTVSEERSL</sequence>